<sequence>MPIDKMLSDPMLGTFRNMIQECKDKNLSGQAFDNMLAEMNKMEKYAVDMDDFAAFSAKLMTEGCFSNFSAAYSQLLSDAAKNSSQSSGSDIDEDEGFLRQTLTSYQSALDRYEDDVKKGIMKPKAAALLRAGVQAVIDLGKSGITYPVFLRLLIEKGLDKAMEGSAVLRDGLVTDIDWAKFYNLPLYIKRGEEILGIFDELAAKATFKVPDSFEFGLARREIEWKYEPAIVKWNAITERWEKVIDIVNDWLDSFTNFAPKDERWVDPTDPSATPKNIRRTKELSPYRLRERERILQESFAISWNDIFTHETYLLAWTNVDVSISAAKIELLKKAYPLCKPGSGPTEELIKEAEKLHETKSDWRFAERIAVGERMKAKYDELYGAGAYDTEFGNK</sequence>
<evidence type="ECO:0000313" key="2">
    <source>
        <dbReference type="Proteomes" id="UP000094669"/>
    </source>
</evidence>
<dbReference type="RefSeq" id="WP_010419606.1">
    <property type="nucleotide sequence ID" value="NZ_MCRM02000002.1"/>
</dbReference>
<gene>
    <name evidence="1" type="ORF">BES34_003545</name>
</gene>
<keyword evidence="2" id="KW-1185">Reference proteome</keyword>
<accession>A0ABX4YN90</accession>
<organism evidence="1 2">
    <name type="scientific">Leptospira inadai serovar Lyme</name>
    <dbReference type="NCBI Taxonomy" id="293084"/>
    <lineage>
        <taxon>Bacteria</taxon>
        <taxon>Pseudomonadati</taxon>
        <taxon>Spirochaetota</taxon>
        <taxon>Spirochaetia</taxon>
        <taxon>Leptospirales</taxon>
        <taxon>Leptospiraceae</taxon>
        <taxon>Leptospira</taxon>
    </lineage>
</organism>
<reference evidence="1" key="1">
    <citation type="submission" date="2018-01" db="EMBL/GenBank/DDBJ databases">
        <title>Genomic characterization of Leptospira inadai serogroup Lyme isolated from captured rat in Brazil and comparative analysis with human reference strain.</title>
        <authorList>
            <person name="Moreno L.Z."/>
            <person name="Loureiro A.P."/>
            <person name="Miraglia F."/>
            <person name="Kremer F.S."/>
            <person name="Eslabao M.R."/>
            <person name="Dellagostin O.A."/>
            <person name="Lilenbaum W."/>
            <person name="Moreno A.M."/>
        </authorList>
    </citation>
    <scope>NUCLEOTIDE SEQUENCE [LARGE SCALE GENOMIC DNA]</scope>
    <source>
        <strain evidence="1">M34/99</strain>
    </source>
</reference>
<dbReference type="Proteomes" id="UP000094669">
    <property type="component" value="Unassembled WGS sequence"/>
</dbReference>
<name>A0ABX4YN90_9LEPT</name>
<evidence type="ECO:0008006" key="3">
    <source>
        <dbReference type="Google" id="ProtNLM"/>
    </source>
</evidence>
<protein>
    <recommendedName>
        <fullName evidence="3">J domain-containing protein</fullName>
    </recommendedName>
</protein>
<dbReference type="EMBL" id="MCRM02000002">
    <property type="protein sequence ID" value="PNV76664.1"/>
    <property type="molecule type" value="Genomic_DNA"/>
</dbReference>
<proteinExistence type="predicted"/>
<comment type="caution">
    <text evidence="1">The sequence shown here is derived from an EMBL/GenBank/DDBJ whole genome shotgun (WGS) entry which is preliminary data.</text>
</comment>
<evidence type="ECO:0000313" key="1">
    <source>
        <dbReference type="EMBL" id="PNV76664.1"/>
    </source>
</evidence>